<evidence type="ECO:0000313" key="5">
    <source>
        <dbReference type="Proteomes" id="UP000295008"/>
    </source>
</evidence>
<evidence type="ECO:0000313" key="4">
    <source>
        <dbReference type="EMBL" id="TCL70973.1"/>
    </source>
</evidence>
<dbReference type="Pfam" id="PF23477">
    <property type="entry name" value="zf_Tbcl_2"/>
    <property type="match status" value="1"/>
</dbReference>
<dbReference type="EMBL" id="SLUN01000008">
    <property type="protein sequence ID" value="TCL70973.1"/>
    <property type="molecule type" value="Genomic_DNA"/>
</dbReference>
<dbReference type="InterPro" id="IPR025306">
    <property type="entry name" value="Zn-bnd_dom_prob"/>
</dbReference>
<dbReference type="Pfam" id="PF13451">
    <property type="entry name" value="zf_Tbcl"/>
    <property type="match status" value="1"/>
</dbReference>
<organism evidence="4 5">
    <name type="scientific">Hydrogenispora ethanolica</name>
    <dbReference type="NCBI Taxonomy" id="1082276"/>
    <lineage>
        <taxon>Bacteria</taxon>
        <taxon>Bacillati</taxon>
        <taxon>Bacillota</taxon>
        <taxon>Hydrogenispora</taxon>
    </lineage>
</organism>
<dbReference type="NCBIfam" id="TIGR04272">
    <property type="entry name" value="cxxc_cxxc_Mbark"/>
    <property type="match status" value="1"/>
</dbReference>
<dbReference type="Proteomes" id="UP000295008">
    <property type="component" value="Unassembled WGS sequence"/>
</dbReference>
<accession>A0A4R1RWA5</accession>
<dbReference type="InterPro" id="IPR026363">
    <property type="entry name" value="CxxC-x17-CxxC_dom"/>
</dbReference>
<proteinExistence type="predicted"/>
<gene>
    <name evidence="4" type="ORF">EDC14_1008122</name>
</gene>
<name>A0A4R1RWA5_HYDET</name>
<dbReference type="AlphaFoldDB" id="A0A4R1RWA5"/>
<reference evidence="4 5" key="1">
    <citation type="submission" date="2019-03" db="EMBL/GenBank/DDBJ databases">
        <title>Genomic Encyclopedia of Type Strains, Phase IV (KMG-IV): sequencing the most valuable type-strain genomes for metagenomic binning, comparative biology and taxonomic classification.</title>
        <authorList>
            <person name="Goeker M."/>
        </authorList>
    </citation>
    <scope>NUCLEOTIDE SEQUENCE [LARGE SCALE GENOMIC DNA]</scope>
    <source>
        <strain evidence="4 5">LX-B</strain>
    </source>
</reference>
<evidence type="ECO:0000259" key="2">
    <source>
        <dbReference type="Pfam" id="PF13451"/>
    </source>
</evidence>
<evidence type="ECO:0000259" key="3">
    <source>
        <dbReference type="Pfam" id="PF23477"/>
    </source>
</evidence>
<feature type="domain" description="CxxC-x17-CxxC" evidence="3">
    <location>
        <begin position="115"/>
        <end position="151"/>
    </location>
</feature>
<comment type="caution">
    <text evidence="4">The sequence shown here is derived from an EMBL/GenBank/DDBJ whole genome shotgun (WGS) entry which is preliminary data.</text>
</comment>
<protein>
    <submittedName>
        <fullName evidence="4">CxxC-x17-CxxC domain-containing protein</fullName>
    </submittedName>
</protein>
<keyword evidence="5" id="KW-1185">Reference proteome</keyword>
<feature type="region of interest" description="Disordered" evidence="1">
    <location>
        <begin position="91"/>
        <end position="112"/>
    </location>
</feature>
<evidence type="ECO:0000256" key="1">
    <source>
        <dbReference type="SAM" id="MobiDB-lite"/>
    </source>
</evidence>
<sequence length="151" mass="17713">MISVSKIFYAFLYVNRDWRNALEYSPRPKKLLRRLTYRWYNEGDRGDYDNASEAIRVAFQDKTLQCVDCGAEFVFTAGEQEFYASKGFTNEPRRCGSCRSARKQQGRDGEQSRAREMYDVVCADCGAPTQVPFKPREDRPVYCRDCFQRHK</sequence>
<feature type="domain" description="Probable zinc-binding" evidence="2">
    <location>
        <begin position="60"/>
        <end position="105"/>
    </location>
</feature>